<evidence type="ECO:0000256" key="1">
    <source>
        <dbReference type="SAM" id="SignalP"/>
    </source>
</evidence>
<feature type="signal peptide" evidence="1">
    <location>
        <begin position="1"/>
        <end position="21"/>
    </location>
</feature>
<protein>
    <recommendedName>
        <fullName evidence="2">DUF8175 domain-containing protein</fullName>
    </recommendedName>
</protein>
<comment type="caution">
    <text evidence="3">The sequence shown here is derived from an EMBL/GenBank/DDBJ whole genome shotgun (WGS) entry which is preliminary data.</text>
</comment>
<accession>A0A365PAF3</accession>
<keyword evidence="1" id="KW-0732">Signal</keyword>
<evidence type="ECO:0000313" key="4">
    <source>
        <dbReference type="Proteomes" id="UP000252187"/>
    </source>
</evidence>
<dbReference type="EMBL" id="QNTT01000018">
    <property type="protein sequence ID" value="RBA36808.1"/>
    <property type="molecule type" value="Genomic_DNA"/>
</dbReference>
<sequence length="197" mass="21015">MGTLKRFAAAALVVVTATACGSDNTDEVAGPDLTSAPEATWSPMAGIAVPRAEQCPEKTEPVEHGYARTPQCAVIAAITGQTLLATTGDAEWPRMANTILAPGLGKDQWVQARALVSVEGRVRNPATFAGFRFTDYSDDRAQVLLAVEWPDGTLTAQPTQLAWQTGDWKLVLPTQQTAVDAAEIDNLDGFTEFRPNS</sequence>
<dbReference type="Pfam" id="PF26526">
    <property type="entry name" value="DUF8175"/>
    <property type="match status" value="1"/>
</dbReference>
<feature type="domain" description="DUF8175" evidence="2">
    <location>
        <begin position="25"/>
        <end position="191"/>
    </location>
</feature>
<reference evidence="3 4" key="1">
    <citation type="submission" date="2018-06" db="EMBL/GenBank/DDBJ databases">
        <title>Whole genome sequencing of four bacterial strains from South Shetland trench revealing bio-synthetic gene clusters.</title>
        <authorList>
            <person name="Abdel-Mageed W.M."/>
            <person name="Lehri B."/>
            <person name="Jarmusch S.A."/>
            <person name="Miranda K."/>
            <person name="Goodfellow M."/>
            <person name="Jaspars M."/>
            <person name="Karlyshev A.V."/>
        </authorList>
    </citation>
    <scope>NUCLEOTIDE SEQUENCE [LARGE SCALE GENOMIC DNA]</scope>
    <source>
        <strain evidence="3 4">SST1</strain>
    </source>
</reference>
<gene>
    <name evidence="3" type="ORF">DQ226_08450</name>
</gene>
<name>A0A365PAF3_9ACTN</name>
<organism evidence="3 4">
    <name type="scientific">Dietzia maris</name>
    <dbReference type="NCBI Taxonomy" id="37915"/>
    <lineage>
        <taxon>Bacteria</taxon>
        <taxon>Bacillati</taxon>
        <taxon>Actinomycetota</taxon>
        <taxon>Actinomycetes</taxon>
        <taxon>Mycobacteriales</taxon>
        <taxon>Dietziaceae</taxon>
        <taxon>Dietzia</taxon>
    </lineage>
</organism>
<dbReference type="Proteomes" id="UP000252187">
    <property type="component" value="Unassembled WGS sequence"/>
</dbReference>
<dbReference type="AlphaFoldDB" id="A0A365PAF3"/>
<feature type="chain" id="PRO_5038882807" description="DUF8175 domain-containing protein" evidence="1">
    <location>
        <begin position="22"/>
        <end position="197"/>
    </location>
</feature>
<evidence type="ECO:0000313" key="3">
    <source>
        <dbReference type="EMBL" id="RBA36808.1"/>
    </source>
</evidence>
<dbReference type="PROSITE" id="PS51257">
    <property type="entry name" value="PROKAR_LIPOPROTEIN"/>
    <property type="match status" value="1"/>
</dbReference>
<proteinExistence type="predicted"/>
<dbReference type="InterPro" id="IPR058488">
    <property type="entry name" value="DUF8175"/>
</dbReference>
<evidence type="ECO:0000259" key="2">
    <source>
        <dbReference type="Pfam" id="PF26526"/>
    </source>
</evidence>